<dbReference type="PANTHER" id="PTHR14911:SF13">
    <property type="entry name" value="TRNA (GUANINE(6)-N2)-METHYLTRANSFERASE THUMP3"/>
    <property type="match status" value="1"/>
</dbReference>
<dbReference type="SUPFAM" id="SSF53335">
    <property type="entry name" value="S-adenosyl-L-methionine-dependent methyltransferases"/>
    <property type="match status" value="1"/>
</dbReference>
<dbReference type="PANTHER" id="PTHR14911">
    <property type="entry name" value="THUMP DOMAIN-CONTAINING"/>
    <property type="match status" value="1"/>
</dbReference>
<reference evidence="2 3" key="1">
    <citation type="submission" date="2017-08" db="EMBL/GenBank/DDBJ databases">
        <title>Substantial Increase in Enzyme Production by Combined Drug-Resistance Mutations in Paenibacillus agaridevorans.</title>
        <authorList>
            <person name="Tanaka Y."/>
            <person name="Funane K."/>
            <person name="Hosaka T."/>
            <person name="Shiwa Y."/>
            <person name="Fujita N."/>
            <person name="Miyazaki T."/>
            <person name="Yoshikawa H."/>
            <person name="Murakami K."/>
            <person name="Kasahara K."/>
            <person name="Inaoka T."/>
            <person name="Hiraga Y."/>
            <person name="Ochi K."/>
        </authorList>
    </citation>
    <scope>NUCLEOTIDE SEQUENCE [LARGE SCALE GENOMIC DNA]</scope>
    <source>
        <strain evidence="2 3">T-3040</strain>
    </source>
</reference>
<sequence>MFEMTENRIARLYNYACHEDEAELCGLELRVLFGEKPEAGVVAQYRQNENDSDRPAISVSRSPFLKRRMDAAFRSATLEGLAGPLGGWDLQGQTFKVYYTVGDERHSYEEKRAIERQAGGYLLGKADMHAPMLKFGVAKYRGEWLFGPCEDNDGTWLSHQAKPQNYSTALPVRAARALVNIAIGPSPHDRTFIDPCCGMGTVLIEALSMGVRAEGIEINPLAARGARVNLEHFGYSGNAVVKGDMTEVSKQYDAAVLDMPYNLCSVLPSEEQYAMLMSLRRMAARAVVVTTEDIQLRLMETGFVSSIARC</sequence>
<gene>
    <name evidence="2" type="ORF">PAT3040_05653</name>
</gene>
<dbReference type="AlphaFoldDB" id="A0A2R5F3A4"/>
<comment type="caution">
    <text evidence="2">The sequence shown here is derived from an EMBL/GenBank/DDBJ whole genome shotgun (WGS) entry which is preliminary data.</text>
</comment>
<dbReference type="EMBL" id="BDQX01000356">
    <property type="protein sequence ID" value="GBG10883.1"/>
    <property type="molecule type" value="Genomic_DNA"/>
</dbReference>
<evidence type="ECO:0000259" key="1">
    <source>
        <dbReference type="Pfam" id="PF01170"/>
    </source>
</evidence>
<keyword evidence="3" id="KW-1185">Reference proteome</keyword>
<evidence type="ECO:0000313" key="3">
    <source>
        <dbReference type="Proteomes" id="UP000245202"/>
    </source>
</evidence>
<dbReference type="CDD" id="cd02440">
    <property type="entry name" value="AdoMet_MTases"/>
    <property type="match status" value="1"/>
</dbReference>
<protein>
    <recommendedName>
        <fullName evidence="1">Ribosomal RNA large subunit methyltransferase K/L-like methyltransferase domain-containing protein</fullName>
    </recommendedName>
</protein>
<organism evidence="2 3">
    <name type="scientific">Paenibacillus agaridevorans</name>
    <dbReference type="NCBI Taxonomy" id="171404"/>
    <lineage>
        <taxon>Bacteria</taxon>
        <taxon>Bacillati</taxon>
        <taxon>Bacillota</taxon>
        <taxon>Bacilli</taxon>
        <taxon>Bacillales</taxon>
        <taxon>Paenibacillaceae</taxon>
        <taxon>Paenibacillus</taxon>
    </lineage>
</organism>
<evidence type="ECO:0000313" key="2">
    <source>
        <dbReference type="EMBL" id="GBG10883.1"/>
    </source>
</evidence>
<dbReference type="RefSeq" id="WP_258235193.1">
    <property type="nucleotide sequence ID" value="NZ_BDQX01000356.1"/>
</dbReference>
<dbReference type="GO" id="GO:0016423">
    <property type="term" value="F:tRNA (guanine) methyltransferase activity"/>
    <property type="evidence" value="ECO:0007669"/>
    <property type="project" value="TreeGrafter"/>
</dbReference>
<name>A0A2R5F3A4_9BACL</name>
<feature type="domain" description="Ribosomal RNA large subunit methyltransferase K/L-like methyltransferase" evidence="1">
    <location>
        <begin position="162"/>
        <end position="262"/>
    </location>
</feature>
<accession>A0A2R5F3A4</accession>
<dbReference type="Gene3D" id="3.40.50.150">
    <property type="entry name" value="Vaccinia Virus protein VP39"/>
    <property type="match status" value="1"/>
</dbReference>
<proteinExistence type="predicted"/>
<dbReference type="GO" id="GO:0030488">
    <property type="term" value="P:tRNA methylation"/>
    <property type="evidence" value="ECO:0007669"/>
    <property type="project" value="TreeGrafter"/>
</dbReference>
<dbReference type="Proteomes" id="UP000245202">
    <property type="component" value="Unassembled WGS sequence"/>
</dbReference>
<dbReference type="InterPro" id="IPR000241">
    <property type="entry name" value="RlmKL-like_Mtase"/>
</dbReference>
<dbReference type="InterPro" id="IPR029063">
    <property type="entry name" value="SAM-dependent_MTases_sf"/>
</dbReference>
<dbReference type="Pfam" id="PF01170">
    <property type="entry name" value="UPF0020"/>
    <property type="match status" value="1"/>
</dbReference>